<comment type="function">
    <text evidence="5">May play the central regulatory role in sporulation. It may be an element of the effector pathway responsible for the activation of sporulation genes in response to nutritional stress. Spo0A may act in concert with spo0H (a sigma factor) to control the expression of some genes that are critical to the sporulation process.</text>
</comment>
<dbReference type="GO" id="GO:0000976">
    <property type="term" value="F:transcription cis-regulatory region binding"/>
    <property type="evidence" value="ECO:0007669"/>
    <property type="project" value="TreeGrafter"/>
</dbReference>
<dbReference type="PANTHER" id="PTHR48111">
    <property type="entry name" value="REGULATOR OF RPOS"/>
    <property type="match status" value="1"/>
</dbReference>
<feature type="modified residue" description="4-aspartylphosphate" evidence="6">
    <location>
        <position position="52"/>
    </location>
</feature>
<comment type="caution">
    <text evidence="10">The sequence shown here is derived from an EMBL/GenBank/DDBJ whole genome shotgun (WGS) entry which is preliminary data.</text>
</comment>
<dbReference type="SUPFAM" id="SSF52172">
    <property type="entry name" value="CheY-like"/>
    <property type="match status" value="1"/>
</dbReference>
<dbReference type="InterPro" id="IPR016032">
    <property type="entry name" value="Sig_transdc_resp-reg_C-effctor"/>
</dbReference>
<dbReference type="PROSITE" id="PS51755">
    <property type="entry name" value="OMPR_PHOB"/>
    <property type="match status" value="1"/>
</dbReference>
<dbReference type="InterPro" id="IPR036388">
    <property type="entry name" value="WH-like_DNA-bd_sf"/>
</dbReference>
<keyword evidence="4" id="KW-0804">Transcription</keyword>
<proteinExistence type="predicted"/>
<dbReference type="AlphaFoldDB" id="A0A6M0R9X8"/>
<dbReference type="Pfam" id="PF00072">
    <property type="entry name" value="Response_reg"/>
    <property type="match status" value="1"/>
</dbReference>
<accession>A0A6M0R9X8</accession>
<dbReference type="PROSITE" id="PS50110">
    <property type="entry name" value="RESPONSE_REGULATORY"/>
    <property type="match status" value="1"/>
</dbReference>
<evidence type="ECO:0000259" key="8">
    <source>
        <dbReference type="PROSITE" id="PS50110"/>
    </source>
</evidence>
<reference evidence="10 11" key="1">
    <citation type="submission" date="2019-04" db="EMBL/GenBank/DDBJ databases">
        <title>Genome sequencing of Clostridium botulinum Groups I-IV and Clostridium butyricum.</title>
        <authorList>
            <person name="Brunt J."/>
            <person name="Van Vliet A.H.M."/>
            <person name="Stringer S.C."/>
            <person name="Carter A.T."/>
            <person name="Peck M.W."/>
        </authorList>
    </citation>
    <scope>NUCLEOTIDE SEQUENCE [LARGE SCALE GENOMIC DNA]</scope>
    <source>
        <strain evidence="10 11">IFR 18/094</strain>
    </source>
</reference>
<dbReference type="GO" id="GO:0032993">
    <property type="term" value="C:protein-DNA complex"/>
    <property type="evidence" value="ECO:0007669"/>
    <property type="project" value="TreeGrafter"/>
</dbReference>
<evidence type="ECO:0000256" key="1">
    <source>
        <dbReference type="ARBA" id="ARBA00018672"/>
    </source>
</evidence>
<evidence type="ECO:0000256" key="6">
    <source>
        <dbReference type="PROSITE-ProRule" id="PRU00169"/>
    </source>
</evidence>
<dbReference type="SMART" id="SM00862">
    <property type="entry name" value="Trans_reg_C"/>
    <property type="match status" value="1"/>
</dbReference>
<dbReference type="InterPro" id="IPR001789">
    <property type="entry name" value="Sig_transdc_resp-reg_receiver"/>
</dbReference>
<dbReference type="Gene3D" id="3.40.50.2300">
    <property type="match status" value="1"/>
</dbReference>
<keyword evidence="3 7" id="KW-0238">DNA-binding</keyword>
<dbReference type="Gene3D" id="6.10.250.690">
    <property type="match status" value="1"/>
</dbReference>
<feature type="domain" description="Response regulatory" evidence="8">
    <location>
        <begin position="3"/>
        <end position="116"/>
    </location>
</feature>
<dbReference type="PANTHER" id="PTHR48111:SF43">
    <property type="entry name" value="STAGE 0 SPORULATION PROTEIN A HOMOLOG"/>
    <property type="match status" value="1"/>
</dbReference>
<dbReference type="Proteomes" id="UP000473885">
    <property type="component" value="Unassembled WGS sequence"/>
</dbReference>
<dbReference type="SMART" id="SM00448">
    <property type="entry name" value="REC"/>
    <property type="match status" value="1"/>
</dbReference>
<dbReference type="Gene3D" id="1.10.10.10">
    <property type="entry name" value="Winged helix-like DNA-binding domain superfamily/Winged helix DNA-binding domain"/>
    <property type="match status" value="1"/>
</dbReference>
<keyword evidence="2" id="KW-0805">Transcription regulation</keyword>
<sequence length="225" mass="25934">MFKIMVIEDDENLKEQICSRINQWGYEAISNKTFDNIIDEFNFYCPHLLLLDINLPHKSGFTLCEEIRKISEIPIIFISSRNSNMDIITGINLGADDYIQKPFSLDVLIAKIEGLLRRAYKFTDTSSTLITHKGAMLDLSKSCITYKNNTVSLTSNELKIIHELIKNKGHVISRDRLMEKLWNVSWFVDDSTLTVNINRIRKKLNKIGLVDFIETKRGQGYLIGD</sequence>
<evidence type="ECO:0000256" key="7">
    <source>
        <dbReference type="PROSITE-ProRule" id="PRU01091"/>
    </source>
</evidence>
<gene>
    <name evidence="10" type="ORF">FDF74_04525</name>
</gene>
<dbReference type="Pfam" id="PF00486">
    <property type="entry name" value="Trans_reg_C"/>
    <property type="match status" value="1"/>
</dbReference>
<feature type="DNA-binding region" description="OmpR/PhoB-type" evidence="7">
    <location>
        <begin position="127"/>
        <end position="225"/>
    </location>
</feature>
<dbReference type="GO" id="GO:0005829">
    <property type="term" value="C:cytosol"/>
    <property type="evidence" value="ECO:0007669"/>
    <property type="project" value="TreeGrafter"/>
</dbReference>
<dbReference type="EMBL" id="SXDP01000002">
    <property type="protein sequence ID" value="NEZ46480.1"/>
    <property type="molecule type" value="Genomic_DNA"/>
</dbReference>
<protein>
    <recommendedName>
        <fullName evidence="1">Stage 0 sporulation protein A homolog</fullName>
    </recommendedName>
</protein>
<dbReference type="RefSeq" id="WP_163248678.1">
    <property type="nucleotide sequence ID" value="NZ_SXDP01000002.1"/>
</dbReference>
<dbReference type="InterPro" id="IPR039420">
    <property type="entry name" value="WalR-like"/>
</dbReference>
<evidence type="ECO:0000256" key="5">
    <source>
        <dbReference type="ARBA" id="ARBA00024867"/>
    </source>
</evidence>
<dbReference type="InterPro" id="IPR011006">
    <property type="entry name" value="CheY-like_superfamily"/>
</dbReference>
<keyword evidence="6" id="KW-0597">Phosphoprotein</keyword>
<dbReference type="SUPFAM" id="SSF46894">
    <property type="entry name" value="C-terminal effector domain of the bipartite response regulators"/>
    <property type="match status" value="1"/>
</dbReference>
<evidence type="ECO:0000313" key="11">
    <source>
        <dbReference type="Proteomes" id="UP000473885"/>
    </source>
</evidence>
<evidence type="ECO:0000256" key="4">
    <source>
        <dbReference type="ARBA" id="ARBA00023163"/>
    </source>
</evidence>
<dbReference type="CDD" id="cd00383">
    <property type="entry name" value="trans_reg_C"/>
    <property type="match status" value="1"/>
</dbReference>
<dbReference type="GO" id="GO:0000156">
    <property type="term" value="F:phosphorelay response regulator activity"/>
    <property type="evidence" value="ECO:0007669"/>
    <property type="project" value="TreeGrafter"/>
</dbReference>
<feature type="domain" description="OmpR/PhoB-type" evidence="9">
    <location>
        <begin position="127"/>
        <end position="225"/>
    </location>
</feature>
<organism evidence="10 11">
    <name type="scientific">Clostridium niameyense</name>
    <dbReference type="NCBI Taxonomy" id="1622073"/>
    <lineage>
        <taxon>Bacteria</taxon>
        <taxon>Bacillati</taxon>
        <taxon>Bacillota</taxon>
        <taxon>Clostridia</taxon>
        <taxon>Eubacteriales</taxon>
        <taxon>Clostridiaceae</taxon>
        <taxon>Clostridium</taxon>
    </lineage>
</organism>
<evidence type="ECO:0000313" key="10">
    <source>
        <dbReference type="EMBL" id="NEZ46480.1"/>
    </source>
</evidence>
<dbReference type="InterPro" id="IPR001867">
    <property type="entry name" value="OmpR/PhoB-type_DNA-bd"/>
</dbReference>
<evidence type="ECO:0000256" key="3">
    <source>
        <dbReference type="ARBA" id="ARBA00023125"/>
    </source>
</evidence>
<dbReference type="GO" id="GO:0006355">
    <property type="term" value="P:regulation of DNA-templated transcription"/>
    <property type="evidence" value="ECO:0007669"/>
    <property type="project" value="InterPro"/>
</dbReference>
<name>A0A6M0R9X8_9CLOT</name>
<evidence type="ECO:0000256" key="2">
    <source>
        <dbReference type="ARBA" id="ARBA00023015"/>
    </source>
</evidence>
<evidence type="ECO:0000259" key="9">
    <source>
        <dbReference type="PROSITE" id="PS51755"/>
    </source>
</evidence>
<keyword evidence="11" id="KW-1185">Reference proteome</keyword>